<name>A0A6A3D122_HIBSY</name>
<comment type="caution">
    <text evidence="1">The sequence shown here is derived from an EMBL/GenBank/DDBJ whole genome shotgun (WGS) entry which is preliminary data.</text>
</comment>
<organism evidence="1 2">
    <name type="scientific">Hibiscus syriacus</name>
    <name type="common">Rose of Sharon</name>
    <dbReference type="NCBI Taxonomy" id="106335"/>
    <lineage>
        <taxon>Eukaryota</taxon>
        <taxon>Viridiplantae</taxon>
        <taxon>Streptophyta</taxon>
        <taxon>Embryophyta</taxon>
        <taxon>Tracheophyta</taxon>
        <taxon>Spermatophyta</taxon>
        <taxon>Magnoliopsida</taxon>
        <taxon>eudicotyledons</taxon>
        <taxon>Gunneridae</taxon>
        <taxon>Pentapetalae</taxon>
        <taxon>rosids</taxon>
        <taxon>malvids</taxon>
        <taxon>Malvales</taxon>
        <taxon>Malvaceae</taxon>
        <taxon>Malvoideae</taxon>
        <taxon>Hibiscus</taxon>
    </lineage>
</organism>
<sequence length="281" mass="33126">MAIKIDLEKAFDRLRWDFIQDTLYDVGLPENLIYDLILYDRADIANVDVINSVLTCFGHYSGHKVNRRKTTIYFWLDTSQLLKDISDHLGFCQDVIDLASLFDDNTVRHIVGISPPTPEDREDKCIWRWSPDHKFSVPQQIRVFIWTALHQQLMSNLERYKRKLTSDMTCPFCGNEESIMYSIRDYPEIKHLWQQIIPPSWPEAFFSLDLWNRIIIGKHQCDLVFSHDCSNVESIFHIALAWARNFEFCFHTNNEVLSHVDKAIQWKKTPPGWFISGEIDQ</sequence>
<reference evidence="1" key="1">
    <citation type="submission" date="2019-09" db="EMBL/GenBank/DDBJ databases">
        <title>Draft genome information of white flower Hibiscus syriacus.</title>
        <authorList>
            <person name="Kim Y.-M."/>
        </authorList>
    </citation>
    <scope>NUCLEOTIDE SEQUENCE [LARGE SCALE GENOMIC DNA]</scope>
    <source>
        <strain evidence="1">YM2019G1</strain>
    </source>
</reference>
<dbReference type="EMBL" id="VEPZ02000032">
    <property type="protein sequence ID" value="KAE8735280.1"/>
    <property type="molecule type" value="Genomic_DNA"/>
</dbReference>
<keyword evidence="2" id="KW-1185">Reference proteome</keyword>
<proteinExistence type="predicted"/>
<accession>A0A6A3D122</accession>
<gene>
    <name evidence="1" type="ORF">F3Y22_tig00000340pilonHSYRG00158</name>
</gene>
<dbReference type="Proteomes" id="UP000436088">
    <property type="component" value="Unassembled WGS sequence"/>
</dbReference>
<evidence type="ECO:0000313" key="1">
    <source>
        <dbReference type="EMBL" id="KAE8735280.1"/>
    </source>
</evidence>
<evidence type="ECO:0000313" key="2">
    <source>
        <dbReference type="Proteomes" id="UP000436088"/>
    </source>
</evidence>
<protein>
    <submittedName>
        <fullName evidence="1">Uncharacterized protein</fullName>
    </submittedName>
</protein>
<dbReference type="AlphaFoldDB" id="A0A6A3D122"/>